<accession>A0A560WG81</accession>
<protein>
    <submittedName>
        <fullName evidence="4">FHA domain-containing protein</fullName>
    </submittedName>
</protein>
<reference evidence="4 5" key="1">
    <citation type="submission" date="2019-06" db="EMBL/GenBank/DDBJ databases">
        <title>Sequencing the genomes of 1000 actinobacteria strains.</title>
        <authorList>
            <person name="Klenk H.-P."/>
        </authorList>
    </citation>
    <scope>NUCLEOTIDE SEQUENCE [LARGE SCALE GENOMIC DNA]</scope>
    <source>
        <strain evidence="4 5">DSM 18935</strain>
    </source>
</reference>
<dbReference type="RefSeq" id="WP_144854626.1">
    <property type="nucleotide sequence ID" value="NZ_BAAAYT010000001.1"/>
</dbReference>
<dbReference type="InterPro" id="IPR000253">
    <property type="entry name" value="FHA_dom"/>
</dbReference>
<dbReference type="Gene3D" id="2.60.200.20">
    <property type="match status" value="1"/>
</dbReference>
<feature type="compositionally biased region" description="Polar residues" evidence="2">
    <location>
        <begin position="293"/>
        <end position="304"/>
    </location>
</feature>
<feature type="domain" description="FHA" evidence="3">
    <location>
        <begin position="438"/>
        <end position="496"/>
    </location>
</feature>
<dbReference type="PROSITE" id="PS50006">
    <property type="entry name" value="FHA_DOMAIN"/>
    <property type="match status" value="1"/>
</dbReference>
<dbReference type="SMART" id="SM00240">
    <property type="entry name" value="FHA"/>
    <property type="match status" value="1"/>
</dbReference>
<gene>
    <name evidence="4" type="ORF">FB557_0079</name>
</gene>
<organism evidence="4 5">
    <name type="scientific">Marihabitans asiaticum</name>
    <dbReference type="NCBI Taxonomy" id="415218"/>
    <lineage>
        <taxon>Bacteria</taxon>
        <taxon>Bacillati</taxon>
        <taxon>Actinomycetota</taxon>
        <taxon>Actinomycetes</taxon>
        <taxon>Micrococcales</taxon>
        <taxon>Intrasporangiaceae</taxon>
        <taxon>Marihabitans</taxon>
    </lineage>
</organism>
<name>A0A560WG81_9MICO</name>
<evidence type="ECO:0000259" key="3">
    <source>
        <dbReference type="PROSITE" id="PS50006"/>
    </source>
</evidence>
<dbReference type="EMBL" id="VIUW01000001">
    <property type="protein sequence ID" value="TWD16556.1"/>
    <property type="molecule type" value="Genomic_DNA"/>
</dbReference>
<evidence type="ECO:0000313" key="5">
    <source>
        <dbReference type="Proteomes" id="UP000315628"/>
    </source>
</evidence>
<dbReference type="Pfam" id="PF00498">
    <property type="entry name" value="FHA"/>
    <property type="match status" value="1"/>
</dbReference>
<feature type="compositionally biased region" description="Acidic residues" evidence="2">
    <location>
        <begin position="201"/>
        <end position="217"/>
    </location>
</feature>
<feature type="region of interest" description="Disordered" evidence="2">
    <location>
        <begin position="157"/>
        <end position="366"/>
    </location>
</feature>
<evidence type="ECO:0000256" key="1">
    <source>
        <dbReference type="ARBA" id="ARBA00022553"/>
    </source>
</evidence>
<comment type="caution">
    <text evidence="4">The sequence shown here is derived from an EMBL/GenBank/DDBJ whole genome shotgun (WGS) entry which is preliminary data.</text>
</comment>
<dbReference type="AlphaFoldDB" id="A0A560WG81"/>
<feature type="compositionally biased region" description="Acidic residues" evidence="2">
    <location>
        <begin position="272"/>
        <end position="282"/>
    </location>
</feature>
<dbReference type="SUPFAM" id="SSF49879">
    <property type="entry name" value="SMAD/FHA domain"/>
    <property type="match status" value="1"/>
</dbReference>
<dbReference type="Proteomes" id="UP000315628">
    <property type="component" value="Unassembled WGS sequence"/>
</dbReference>
<keyword evidence="5" id="KW-1185">Reference proteome</keyword>
<dbReference type="OrthoDB" id="5485098at2"/>
<dbReference type="InterPro" id="IPR008984">
    <property type="entry name" value="SMAD_FHA_dom_sf"/>
</dbReference>
<evidence type="ECO:0000256" key="2">
    <source>
        <dbReference type="SAM" id="MobiDB-lite"/>
    </source>
</evidence>
<evidence type="ECO:0000313" key="4">
    <source>
        <dbReference type="EMBL" id="TWD16556.1"/>
    </source>
</evidence>
<keyword evidence="1" id="KW-0597">Phosphoprotein</keyword>
<dbReference type="CDD" id="cd00060">
    <property type="entry name" value="FHA"/>
    <property type="match status" value="1"/>
</dbReference>
<feature type="compositionally biased region" description="Pro residues" evidence="2">
    <location>
        <begin position="323"/>
        <end position="343"/>
    </location>
</feature>
<sequence length="533" mass="54964">MADPEVVLTAGDGWRELVVGGVRGLLPQHLTDPVAAAVDRLADAETVSLEDVLDALVVGGVRGMPDLALVQGRRVVVRGTGRAVAGTGVGDEAADDETRAHETLAHEGRGPWTEVDLGEDIAAVELRAGETPAAEAATGQQRLSLIAGWRPPSALEGAAAVVRGSAPDEPDHEGGRPEGALEDDEPVGESASDLDSREVDVPSEDGGEGDRPEDDGPGNDNEHDVPDYDFLFGDTQMGRPDPPAAPAPDEVEAAAGVTRDEPGSETILPEHDDADDHLEDDAAAGSPAKPTPSAESSIPSSPTPASGVISSVPWARSGGADQPAPPPSPQSPPPPSPASPPTDEPTTSPDDAAEPDGAVDPGADTTGRDALMAQAATVDGPKVLAVICPAGHLSPPHLDVCRVCARAMSDQQAFEAARPALGVLRLDSGDEIPLDRGVLLGRSPKAKPDLDVARQPHVVRLPSPDNDLSRNHLEIILDGWHVLARDLGSTNGTTVQLPGAAPTRLRPEEQLTLEPGSVLVLADSVSVTFEVPR</sequence>
<proteinExistence type="predicted"/>